<dbReference type="AlphaFoldDB" id="A0A348FYD6"/>
<dbReference type="OrthoDB" id="9862146at2"/>
<name>A0A348FYD6_9HYPH</name>
<dbReference type="EMBL" id="AP018907">
    <property type="protein sequence ID" value="BBF92319.1"/>
    <property type="molecule type" value="Genomic_DNA"/>
</dbReference>
<proteinExistence type="predicted"/>
<gene>
    <name evidence="1" type="ORF">BLTE_10040</name>
</gene>
<accession>A0A348FYD6</accession>
<evidence type="ECO:0000313" key="1">
    <source>
        <dbReference type="EMBL" id="BBF92319.1"/>
    </source>
</evidence>
<dbReference type="KEGG" id="blag:BLTE_10040"/>
<evidence type="ECO:0000313" key="2">
    <source>
        <dbReference type="Proteomes" id="UP000266934"/>
    </source>
</evidence>
<sequence length="66" mass="7385">MAEDGGESRPPFEHLSAMSLVQILEYLEEEARRVSSVAGYCLSMARLELEQSHAHRPNGEARKSLN</sequence>
<dbReference type="Proteomes" id="UP000266934">
    <property type="component" value="Chromosome"/>
</dbReference>
<organism evidence="1 2">
    <name type="scientific">Blastochloris tepida</name>
    <dbReference type="NCBI Taxonomy" id="2233851"/>
    <lineage>
        <taxon>Bacteria</taxon>
        <taxon>Pseudomonadati</taxon>
        <taxon>Pseudomonadota</taxon>
        <taxon>Alphaproteobacteria</taxon>
        <taxon>Hyphomicrobiales</taxon>
        <taxon>Blastochloridaceae</taxon>
        <taxon>Blastochloris</taxon>
    </lineage>
</organism>
<dbReference type="RefSeq" id="WP_126398178.1">
    <property type="nucleotide sequence ID" value="NZ_AP018907.1"/>
</dbReference>
<keyword evidence="2" id="KW-1185">Reference proteome</keyword>
<reference evidence="1 2" key="1">
    <citation type="submission" date="2018-08" db="EMBL/GenBank/DDBJ databases">
        <title>Complete genome sequencing of Blastochloris tepida GI.</title>
        <authorList>
            <person name="Tsukatani Y."/>
            <person name="Mori H."/>
        </authorList>
    </citation>
    <scope>NUCLEOTIDE SEQUENCE [LARGE SCALE GENOMIC DNA]</scope>
    <source>
        <strain evidence="1 2">GI</strain>
    </source>
</reference>
<protein>
    <submittedName>
        <fullName evidence="1">Uncharacterized protein</fullName>
    </submittedName>
</protein>